<feature type="transmembrane region" description="Helical" evidence="1">
    <location>
        <begin position="40"/>
        <end position="60"/>
    </location>
</feature>
<dbReference type="eggNOG" id="ENOG5032UR1">
    <property type="taxonomic scope" value="Bacteria"/>
</dbReference>
<evidence type="ECO:0000313" key="2">
    <source>
        <dbReference type="EMBL" id="ABR46861.1"/>
    </source>
</evidence>
<dbReference type="OrthoDB" id="9809154at2"/>
<dbReference type="STRING" id="293826.Amet_0636"/>
<dbReference type="RefSeq" id="WP_011971769.1">
    <property type="nucleotide sequence ID" value="NC_009633.1"/>
</dbReference>
<dbReference type="HOGENOM" id="CLU_123730_2_0_9"/>
<proteinExistence type="predicted"/>
<feature type="transmembrane region" description="Helical" evidence="1">
    <location>
        <begin position="66"/>
        <end position="95"/>
    </location>
</feature>
<name>A6TKZ3_ALKMQ</name>
<gene>
    <name evidence="2" type="ordered locus">Amet_0636</name>
</gene>
<dbReference type="AlphaFoldDB" id="A6TKZ3"/>
<dbReference type="Proteomes" id="UP000001572">
    <property type="component" value="Chromosome"/>
</dbReference>
<keyword evidence="3" id="KW-1185">Reference proteome</keyword>
<feature type="transmembrane region" description="Helical" evidence="1">
    <location>
        <begin position="107"/>
        <end position="129"/>
    </location>
</feature>
<evidence type="ECO:0008006" key="4">
    <source>
        <dbReference type="Google" id="ProtNLM"/>
    </source>
</evidence>
<keyword evidence="1" id="KW-0472">Membrane</keyword>
<sequence length="167" mass="18121">MIAKVRDKNNYIARTGVLLALALVFQIGFTGFAQPVVGPLVNMVLIMSVIKVGVTAGMMIGCLTPLVAFLVGIMGLFPVVPFIMMGNCLFVVLFHVMRKNKGRQWEYIALGIAAIGKAGFLAFSIRYVVVFFVPQIPPPLIAALSLPQFYTSLVGGLMAIVVSRLFR</sequence>
<dbReference type="KEGG" id="amt:Amet_0636"/>
<keyword evidence="1" id="KW-0812">Transmembrane</keyword>
<evidence type="ECO:0000256" key="1">
    <source>
        <dbReference type="SAM" id="Phobius"/>
    </source>
</evidence>
<feature type="transmembrane region" description="Helical" evidence="1">
    <location>
        <begin position="149"/>
        <end position="166"/>
    </location>
</feature>
<feature type="transmembrane region" description="Helical" evidence="1">
    <location>
        <begin position="12"/>
        <end position="33"/>
    </location>
</feature>
<dbReference type="Pfam" id="PF12822">
    <property type="entry name" value="ECF_trnsprt"/>
    <property type="match status" value="1"/>
</dbReference>
<protein>
    <recommendedName>
        <fullName evidence="4">HymD protein</fullName>
    </recommendedName>
</protein>
<keyword evidence="1" id="KW-1133">Transmembrane helix</keyword>
<dbReference type="EMBL" id="CP000724">
    <property type="protein sequence ID" value="ABR46861.1"/>
    <property type="molecule type" value="Genomic_DNA"/>
</dbReference>
<accession>A6TKZ3</accession>
<reference evidence="3" key="1">
    <citation type="journal article" date="2016" name="Genome Announc.">
        <title>Complete genome sequence of Alkaliphilus metalliredigens strain QYMF, an alkaliphilic and metal-reducing bacterium isolated from borax-contaminated leachate ponds.</title>
        <authorList>
            <person name="Hwang C."/>
            <person name="Copeland A."/>
            <person name="Lucas S."/>
            <person name="Lapidus A."/>
            <person name="Barry K."/>
            <person name="Detter J.C."/>
            <person name="Glavina Del Rio T."/>
            <person name="Hammon N."/>
            <person name="Israni S."/>
            <person name="Dalin E."/>
            <person name="Tice H."/>
            <person name="Pitluck S."/>
            <person name="Chertkov O."/>
            <person name="Brettin T."/>
            <person name="Bruce D."/>
            <person name="Han C."/>
            <person name="Schmutz J."/>
            <person name="Larimer F."/>
            <person name="Land M.L."/>
            <person name="Hauser L."/>
            <person name="Kyrpides N."/>
            <person name="Mikhailova N."/>
            <person name="Ye Q."/>
            <person name="Zhou J."/>
            <person name="Richardson P."/>
            <person name="Fields M.W."/>
        </authorList>
    </citation>
    <scope>NUCLEOTIDE SEQUENCE [LARGE SCALE GENOMIC DNA]</scope>
    <source>
        <strain evidence="3">QYMF</strain>
    </source>
</reference>
<evidence type="ECO:0000313" key="3">
    <source>
        <dbReference type="Proteomes" id="UP000001572"/>
    </source>
</evidence>
<dbReference type="InterPro" id="IPR024529">
    <property type="entry name" value="ECF_trnsprt_substrate-spec"/>
</dbReference>
<organism evidence="2 3">
    <name type="scientific">Alkaliphilus metalliredigens (strain QYMF)</name>
    <dbReference type="NCBI Taxonomy" id="293826"/>
    <lineage>
        <taxon>Bacteria</taxon>
        <taxon>Bacillati</taxon>
        <taxon>Bacillota</taxon>
        <taxon>Clostridia</taxon>
        <taxon>Peptostreptococcales</taxon>
        <taxon>Natronincolaceae</taxon>
        <taxon>Alkaliphilus</taxon>
    </lineage>
</organism>